<evidence type="ECO:0000313" key="2">
    <source>
        <dbReference type="EMBL" id="MBK1825959.1"/>
    </source>
</evidence>
<dbReference type="Proteomes" id="UP000658278">
    <property type="component" value="Unassembled WGS sequence"/>
</dbReference>
<keyword evidence="3" id="KW-1185">Reference proteome</keyword>
<proteinExistence type="predicted"/>
<dbReference type="AlphaFoldDB" id="A0A934R617"/>
<feature type="signal peptide" evidence="1">
    <location>
        <begin position="1"/>
        <end position="18"/>
    </location>
</feature>
<protein>
    <recommendedName>
        <fullName evidence="4">DUF4198 domain-containing protein</fullName>
    </recommendedName>
</protein>
<comment type="caution">
    <text evidence="2">The sequence shown here is derived from an EMBL/GenBank/DDBJ whole genome shotgun (WGS) entry which is preliminary data.</text>
</comment>
<evidence type="ECO:0000313" key="3">
    <source>
        <dbReference type="Proteomes" id="UP000658278"/>
    </source>
</evidence>
<name>A0A934R617_9BACT</name>
<evidence type="ECO:0008006" key="4">
    <source>
        <dbReference type="Google" id="ProtNLM"/>
    </source>
</evidence>
<organism evidence="2 3">
    <name type="scientific">Haloferula rosea</name>
    <dbReference type="NCBI Taxonomy" id="490093"/>
    <lineage>
        <taxon>Bacteria</taxon>
        <taxon>Pseudomonadati</taxon>
        <taxon>Verrucomicrobiota</taxon>
        <taxon>Verrucomicrobiia</taxon>
        <taxon>Verrucomicrobiales</taxon>
        <taxon>Verrucomicrobiaceae</taxon>
        <taxon>Haloferula</taxon>
    </lineage>
</organism>
<accession>A0A934R617</accession>
<reference evidence="2" key="1">
    <citation type="submission" date="2021-01" db="EMBL/GenBank/DDBJ databases">
        <title>Modified the classification status of verrucomicrobia.</title>
        <authorList>
            <person name="Feng X."/>
        </authorList>
    </citation>
    <scope>NUCLEOTIDE SEQUENCE</scope>
    <source>
        <strain evidence="2">KCTC 22201</strain>
    </source>
</reference>
<keyword evidence="1" id="KW-0732">Signal</keyword>
<dbReference type="EMBL" id="JAENII010000002">
    <property type="protein sequence ID" value="MBK1825959.1"/>
    <property type="molecule type" value="Genomic_DNA"/>
</dbReference>
<gene>
    <name evidence="2" type="ORF">JIN81_02930</name>
</gene>
<sequence length="259" mass="27911">MIRPALCFALSILTPLKAADSDSEKNPAVTASIIPVGANSDAYWEGDGPGMRAIALDPDAAPPATLSFRTKKGLLTIPTTLNRPSPAMPVMAGRLRVFANSEAIENEDPPLFADFPITAASGHYDIYVTRSPKRKTWEDPESLTLPSDSQSFPMGSFRLINLCNQGVKARIGTQVVNVPAGKARIHPLPSASQGKLVAVQAAHADKGEVKIFLRSGIRISGQERANLIFYPGRDAKNPCKATWYHQPVPSLMTAEEKKP</sequence>
<evidence type="ECO:0000256" key="1">
    <source>
        <dbReference type="SAM" id="SignalP"/>
    </source>
</evidence>
<dbReference type="RefSeq" id="WP_200276160.1">
    <property type="nucleotide sequence ID" value="NZ_JAENII010000002.1"/>
</dbReference>
<feature type="chain" id="PRO_5037827550" description="DUF4198 domain-containing protein" evidence="1">
    <location>
        <begin position="19"/>
        <end position="259"/>
    </location>
</feature>